<dbReference type="Proteomes" id="UP000306628">
    <property type="component" value="Unassembled WGS sequence"/>
</dbReference>
<keyword evidence="2" id="KW-0238">DNA-binding</keyword>
<proteinExistence type="predicted"/>
<dbReference type="GO" id="GO:0006950">
    <property type="term" value="P:response to stress"/>
    <property type="evidence" value="ECO:0007669"/>
    <property type="project" value="TreeGrafter"/>
</dbReference>
<dbReference type="OrthoDB" id="9807800at2"/>
<dbReference type="EMBL" id="VCKX01000129">
    <property type="protein sequence ID" value="TMR29033.1"/>
    <property type="molecule type" value="Genomic_DNA"/>
</dbReference>
<dbReference type="PANTHER" id="PTHR33164">
    <property type="entry name" value="TRANSCRIPTIONAL REGULATOR, MARR FAMILY"/>
    <property type="match status" value="1"/>
</dbReference>
<dbReference type="InterPro" id="IPR023187">
    <property type="entry name" value="Tscrpt_reg_MarR-type_CS"/>
</dbReference>
<gene>
    <name evidence="5" type="ORF">ETD85_33865</name>
</gene>
<feature type="domain" description="HTH marR-type" evidence="4">
    <location>
        <begin position="34"/>
        <end position="168"/>
    </location>
</feature>
<accession>A0A5S4G7P8</accession>
<dbReference type="GO" id="GO:0003700">
    <property type="term" value="F:DNA-binding transcription factor activity"/>
    <property type="evidence" value="ECO:0007669"/>
    <property type="project" value="InterPro"/>
</dbReference>
<dbReference type="InterPro" id="IPR039422">
    <property type="entry name" value="MarR/SlyA-like"/>
</dbReference>
<dbReference type="Gene3D" id="1.10.10.10">
    <property type="entry name" value="Winged helix-like DNA-binding domain superfamily/Winged helix DNA-binding domain"/>
    <property type="match status" value="1"/>
</dbReference>
<evidence type="ECO:0000256" key="3">
    <source>
        <dbReference type="ARBA" id="ARBA00023163"/>
    </source>
</evidence>
<dbReference type="InterPro" id="IPR000835">
    <property type="entry name" value="HTH_MarR-typ"/>
</dbReference>
<dbReference type="PANTHER" id="PTHR33164:SF99">
    <property type="entry name" value="MARR FAMILY REGULATORY PROTEIN"/>
    <property type="match status" value="1"/>
</dbReference>
<dbReference type="AlphaFoldDB" id="A0A5S4G7P8"/>
<sequence>MPADIVKPPDDMAWEKGCGMTTRSGAHGRQDEPDVPLPTLLTQAKDIAIGRLHERLADEGFEGIRYVHGAVFRFVDAEGSRLTTLAERAGLTKQAIGELVSELEEHGYVERVPDAGDRRAKIIRLTDQGAAAQLAAGRILADIERRWSRHLGGDQVALLRRALEEVIALENG</sequence>
<dbReference type="SMART" id="SM00347">
    <property type="entry name" value="HTH_MARR"/>
    <property type="match status" value="1"/>
</dbReference>
<evidence type="ECO:0000259" key="4">
    <source>
        <dbReference type="PROSITE" id="PS50995"/>
    </source>
</evidence>
<keyword evidence="1" id="KW-0805">Transcription regulation</keyword>
<evidence type="ECO:0000313" key="6">
    <source>
        <dbReference type="Proteomes" id="UP000306628"/>
    </source>
</evidence>
<evidence type="ECO:0000313" key="5">
    <source>
        <dbReference type="EMBL" id="TMR29033.1"/>
    </source>
</evidence>
<evidence type="ECO:0000256" key="1">
    <source>
        <dbReference type="ARBA" id="ARBA00023015"/>
    </source>
</evidence>
<dbReference type="PRINTS" id="PR00598">
    <property type="entry name" value="HTHMARR"/>
</dbReference>
<evidence type="ECO:0000256" key="2">
    <source>
        <dbReference type="ARBA" id="ARBA00023125"/>
    </source>
</evidence>
<organism evidence="5 6">
    <name type="scientific">Nonomuraea zeae</name>
    <dbReference type="NCBI Taxonomy" id="1642303"/>
    <lineage>
        <taxon>Bacteria</taxon>
        <taxon>Bacillati</taxon>
        <taxon>Actinomycetota</taxon>
        <taxon>Actinomycetes</taxon>
        <taxon>Streptosporangiales</taxon>
        <taxon>Streptosporangiaceae</taxon>
        <taxon>Nonomuraea</taxon>
    </lineage>
</organism>
<dbReference type="PROSITE" id="PS01117">
    <property type="entry name" value="HTH_MARR_1"/>
    <property type="match status" value="1"/>
</dbReference>
<keyword evidence="3" id="KW-0804">Transcription</keyword>
<reference evidence="5 6" key="1">
    <citation type="submission" date="2019-05" db="EMBL/GenBank/DDBJ databases">
        <title>Draft genome sequence of Nonomuraea zeae DSM 100528.</title>
        <authorList>
            <person name="Saricaoglu S."/>
            <person name="Isik K."/>
        </authorList>
    </citation>
    <scope>NUCLEOTIDE SEQUENCE [LARGE SCALE GENOMIC DNA]</scope>
    <source>
        <strain evidence="5 6">DSM 100528</strain>
    </source>
</reference>
<protein>
    <submittedName>
        <fullName evidence="5">Winged helix-turn-helix transcriptional regulator</fullName>
    </submittedName>
</protein>
<dbReference type="Pfam" id="PF12802">
    <property type="entry name" value="MarR_2"/>
    <property type="match status" value="1"/>
</dbReference>
<name>A0A5S4G7P8_9ACTN</name>
<comment type="caution">
    <text evidence="5">The sequence shown here is derived from an EMBL/GenBank/DDBJ whole genome shotgun (WGS) entry which is preliminary data.</text>
</comment>
<keyword evidence="6" id="KW-1185">Reference proteome</keyword>
<dbReference type="GO" id="GO:0003677">
    <property type="term" value="F:DNA binding"/>
    <property type="evidence" value="ECO:0007669"/>
    <property type="project" value="UniProtKB-KW"/>
</dbReference>
<dbReference type="InterPro" id="IPR036388">
    <property type="entry name" value="WH-like_DNA-bd_sf"/>
</dbReference>
<dbReference type="PROSITE" id="PS50995">
    <property type="entry name" value="HTH_MARR_2"/>
    <property type="match status" value="1"/>
</dbReference>
<dbReference type="SUPFAM" id="SSF46785">
    <property type="entry name" value="Winged helix' DNA-binding domain"/>
    <property type="match status" value="1"/>
</dbReference>
<dbReference type="InterPro" id="IPR036390">
    <property type="entry name" value="WH_DNA-bd_sf"/>
</dbReference>